<dbReference type="InterPro" id="IPR001701">
    <property type="entry name" value="Glyco_hydro_9"/>
</dbReference>
<dbReference type="InterPro" id="IPR013783">
    <property type="entry name" value="Ig-like_fold"/>
</dbReference>
<keyword evidence="3" id="KW-0624">Polysaccharide degradation</keyword>
<evidence type="ECO:0000313" key="6">
    <source>
        <dbReference type="EMBL" id="SHK75511.1"/>
    </source>
</evidence>
<dbReference type="InterPro" id="IPR004197">
    <property type="entry name" value="Cellulase_Ig-like"/>
</dbReference>
<dbReference type="Gene3D" id="1.50.10.10">
    <property type="match status" value="1"/>
</dbReference>
<dbReference type="AlphaFoldDB" id="A0A1M6V286"/>
<evidence type="ECO:0000256" key="3">
    <source>
        <dbReference type="ARBA" id="ARBA00023326"/>
    </source>
</evidence>
<dbReference type="Gene3D" id="2.60.40.10">
    <property type="entry name" value="Immunoglobulins"/>
    <property type="match status" value="1"/>
</dbReference>
<dbReference type="SUPFAM" id="SSF48208">
    <property type="entry name" value="Six-hairpin glycosidases"/>
    <property type="match status" value="1"/>
</dbReference>
<dbReference type="RefSeq" id="WP_073124651.1">
    <property type="nucleotide sequence ID" value="NZ_FRAA01000008.1"/>
</dbReference>
<dbReference type="EMBL" id="FRAA01000008">
    <property type="protein sequence ID" value="SHK75511.1"/>
    <property type="molecule type" value="Genomic_DNA"/>
</dbReference>
<dbReference type="SUPFAM" id="SSF81296">
    <property type="entry name" value="E set domains"/>
    <property type="match status" value="1"/>
</dbReference>
<dbReference type="GO" id="GO:0008810">
    <property type="term" value="F:cellulase activity"/>
    <property type="evidence" value="ECO:0007669"/>
    <property type="project" value="InterPro"/>
</dbReference>
<dbReference type="Pfam" id="PF02927">
    <property type="entry name" value="CelD_N"/>
    <property type="match status" value="1"/>
</dbReference>
<reference evidence="7" key="1">
    <citation type="submission" date="2016-11" db="EMBL/GenBank/DDBJ databases">
        <authorList>
            <person name="Varghese N."/>
            <person name="Submissions S."/>
        </authorList>
    </citation>
    <scope>NUCLEOTIDE SEQUENCE [LARGE SCALE GENOMIC DNA]</scope>
    <source>
        <strain evidence="7">DSM 26134</strain>
    </source>
</reference>
<dbReference type="InterPro" id="IPR014756">
    <property type="entry name" value="Ig_E-set"/>
</dbReference>
<evidence type="ECO:0000259" key="4">
    <source>
        <dbReference type="Pfam" id="PF00759"/>
    </source>
</evidence>
<sequence>MNRTAYLVILCILFSLRTIGQGLKINEQGYFEKPGLNITVFSDIYPDGHQTGVTIIQHGNRVAANGDLRLEASPGQWSPVPKGGHIKIDEDNQRITQRLWYPDSSKNRTGFNPILYPDLTFAYEVEVKALEGNSFQVAVHLDEALPEEWIGKVHFNFELFPGDLFGKSWLMDQQTGQFPIQPNGPIIEQNDTNISLPMAKGQRLTVAPESDLQRIRFQSQSGILQLRDGRSNHNNGWFIINEAVPSGTTQNAIVWIITPNTVEDWVYQPVIQVSQLGYHPDQEKRAVIELDKRSTAPQTARLYRIGQEGKSLVKEVNPENWGEFLRYQYRIFDFSEIKEAGLYTVQFGAQETHAFQISKELYDRNIWQPVLEYYLPVQMCHMRVNEKYRVWHDYCHLDDARMAPVNTNHFDGYIQETSTLTEYKSGEIVPALNQGGWHDAGDYDLRVESQIGTIRNLAWMIEEFGINYDATMVDPYNQLVEIHQPDGKSDALQQIEHGLHSVLAGYRSLGRLYRGIICPTLRQYVMLGDASAMTDNLFYDPALAKGDRTARNSSLSDDRWVFTEENPRRELHVISGLAAASRVLAGYNDDLATESLVAAEALYDLIPDDTSLATAKSIALSELILSTGKRKYIDELLTLQPQIVKNIEKCGWAIGRVMDQANDRKFRKAIDGAVQTYHNQLKTAQKADSPYGVPYTPNIWGAGWSIQRFGVEQYFFYKGWPEICTPDFTLNSLNFVLGVHPGINTSSFASGVGSKSVTVAYGVNRADWSFIPGGVASGTALIRPDLPELKVWPFFWQQTEYVMGGGSTDYMFLVLAVQDILKN</sequence>
<dbReference type="Pfam" id="PF00759">
    <property type="entry name" value="Glyco_hydro_9"/>
    <property type="match status" value="1"/>
</dbReference>
<dbReference type="Proteomes" id="UP000184474">
    <property type="component" value="Unassembled WGS sequence"/>
</dbReference>
<protein>
    <submittedName>
        <fullName evidence="6">N-terminal ig-like domain of cellulase</fullName>
    </submittedName>
</protein>
<evidence type="ECO:0000256" key="1">
    <source>
        <dbReference type="ARBA" id="ARBA00007072"/>
    </source>
</evidence>
<organism evidence="6 7">
    <name type="scientific">Reichenbachiella agariperforans</name>
    <dbReference type="NCBI Taxonomy" id="156994"/>
    <lineage>
        <taxon>Bacteria</taxon>
        <taxon>Pseudomonadati</taxon>
        <taxon>Bacteroidota</taxon>
        <taxon>Cytophagia</taxon>
        <taxon>Cytophagales</taxon>
        <taxon>Reichenbachiellaceae</taxon>
        <taxon>Reichenbachiella</taxon>
    </lineage>
</organism>
<accession>A0A1M6V286</accession>
<keyword evidence="7" id="KW-1185">Reference proteome</keyword>
<dbReference type="GO" id="GO:0000272">
    <property type="term" value="P:polysaccharide catabolic process"/>
    <property type="evidence" value="ECO:0007669"/>
    <property type="project" value="UniProtKB-KW"/>
</dbReference>
<evidence type="ECO:0000259" key="5">
    <source>
        <dbReference type="Pfam" id="PF02927"/>
    </source>
</evidence>
<evidence type="ECO:0000313" key="7">
    <source>
        <dbReference type="Proteomes" id="UP000184474"/>
    </source>
</evidence>
<keyword evidence="2" id="KW-0119">Carbohydrate metabolism</keyword>
<dbReference type="InterPro" id="IPR012341">
    <property type="entry name" value="6hp_glycosidase-like_sf"/>
</dbReference>
<gene>
    <name evidence="6" type="ORF">SAMN04488028_10889</name>
</gene>
<evidence type="ECO:0000256" key="2">
    <source>
        <dbReference type="ARBA" id="ARBA00023277"/>
    </source>
</evidence>
<dbReference type="CDD" id="cd02850">
    <property type="entry name" value="E_set_Cellulase_N"/>
    <property type="match status" value="1"/>
</dbReference>
<feature type="domain" description="Glycoside hydrolase family 9" evidence="4">
    <location>
        <begin position="390"/>
        <end position="637"/>
    </location>
</feature>
<dbReference type="InterPro" id="IPR008928">
    <property type="entry name" value="6-hairpin_glycosidase_sf"/>
</dbReference>
<feature type="domain" description="Cellulase Ig-like" evidence="5">
    <location>
        <begin position="268"/>
        <end position="350"/>
    </location>
</feature>
<proteinExistence type="inferred from homology"/>
<name>A0A1M6V286_REIAG</name>
<dbReference type="STRING" id="156994.SAMN04488028_10889"/>
<comment type="similarity">
    <text evidence="1">Belongs to the glycosyl hydrolase 9 (cellulase E) family.</text>
</comment>